<dbReference type="PROSITE" id="PS51755">
    <property type="entry name" value="OMPR_PHOB"/>
    <property type="match status" value="1"/>
</dbReference>
<dbReference type="AlphaFoldDB" id="A0A173V2W8"/>
<reference evidence="10 11" key="1">
    <citation type="submission" date="2015-09" db="EMBL/GenBank/DDBJ databases">
        <authorList>
            <consortium name="Pathogen Informatics"/>
        </authorList>
    </citation>
    <scope>NUCLEOTIDE SEQUENCE [LARGE SCALE GENOMIC DNA]</scope>
    <source>
        <strain evidence="10 11">2789STDY5834960</strain>
    </source>
</reference>
<dbReference type="Gene3D" id="6.10.250.690">
    <property type="match status" value="1"/>
</dbReference>
<dbReference type="CDD" id="cd00383">
    <property type="entry name" value="trans_reg_C"/>
    <property type="match status" value="1"/>
</dbReference>
<dbReference type="PROSITE" id="PS50110">
    <property type="entry name" value="RESPONSE_REGULATORY"/>
    <property type="match status" value="1"/>
</dbReference>
<dbReference type="CDD" id="cd17574">
    <property type="entry name" value="REC_OmpR"/>
    <property type="match status" value="1"/>
</dbReference>
<dbReference type="OrthoDB" id="9790442at2"/>
<proteinExistence type="predicted"/>
<evidence type="ECO:0000256" key="4">
    <source>
        <dbReference type="ARBA" id="ARBA00023163"/>
    </source>
</evidence>
<feature type="modified residue" description="4-aspartylphosphate" evidence="6">
    <location>
        <position position="60"/>
    </location>
</feature>
<evidence type="ECO:0000256" key="1">
    <source>
        <dbReference type="ARBA" id="ARBA00018672"/>
    </source>
</evidence>
<dbReference type="EMBL" id="CYXZ01000019">
    <property type="protein sequence ID" value="CUN21364.1"/>
    <property type="molecule type" value="Genomic_DNA"/>
</dbReference>
<dbReference type="Proteomes" id="UP000095350">
    <property type="component" value="Unassembled WGS sequence"/>
</dbReference>
<keyword evidence="4" id="KW-0804">Transcription</keyword>
<dbReference type="RefSeq" id="WP_055194901.1">
    <property type="nucleotide sequence ID" value="NZ_CABIYH010000019.1"/>
</dbReference>
<evidence type="ECO:0000259" key="9">
    <source>
        <dbReference type="PROSITE" id="PS51755"/>
    </source>
</evidence>
<dbReference type="GO" id="GO:0006355">
    <property type="term" value="P:regulation of DNA-templated transcription"/>
    <property type="evidence" value="ECO:0007669"/>
    <property type="project" value="InterPro"/>
</dbReference>
<organism evidence="10 11">
    <name type="scientific">Roseburia intestinalis</name>
    <dbReference type="NCBI Taxonomy" id="166486"/>
    <lineage>
        <taxon>Bacteria</taxon>
        <taxon>Bacillati</taxon>
        <taxon>Bacillota</taxon>
        <taxon>Clostridia</taxon>
        <taxon>Lachnospirales</taxon>
        <taxon>Lachnospiraceae</taxon>
        <taxon>Roseburia</taxon>
    </lineage>
</organism>
<gene>
    <name evidence="10" type="primary">regX3_1</name>
    <name evidence="10" type="ORF">ERS852572_02519</name>
</gene>
<dbReference type="InterPro" id="IPR036388">
    <property type="entry name" value="WH-like_DNA-bd_sf"/>
</dbReference>
<dbReference type="GO" id="GO:0005829">
    <property type="term" value="C:cytosol"/>
    <property type="evidence" value="ECO:0007669"/>
    <property type="project" value="TreeGrafter"/>
</dbReference>
<dbReference type="SMART" id="SM00448">
    <property type="entry name" value="REC"/>
    <property type="match status" value="1"/>
</dbReference>
<comment type="function">
    <text evidence="5">May play the central regulatory role in sporulation. It may be an element of the effector pathway responsible for the activation of sporulation genes in response to nutritional stress. Spo0A may act in concert with spo0H (a sigma factor) to control the expression of some genes that are critical to the sporulation process.</text>
</comment>
<dbReference type="STRING" id="166486.ERS852572_02519"/>
<dbReference type="InterPro" id="IPR001789">
    <property type="entry name" value="Sig_transdc_resp-reg_receiver"/>
</dbReference>
<dbReference type="InterPro" id="IPR011006">
    <property type="entry name" value="CheY-like_superfamily"/>
</dbReference>
<evidence type="ECO:0000313" key="10">
    <source>
        <dbReference type="EMBL" id="CUN21364.1"/>
    </source>
</evidence>
<dbReference type="SMART" id="SM00862">
    <property type="entry name" value="Trans_reg_C"/>
    <property type="match status" value="1"/>
</dbReference>
<sequence>MDYDYLKYKKILIVDDEADLREMVTSILEQDGFKTIKTAGTVAEALKICRDWEPDLAILDVMLPDGNGFSLFEQMRTFTEVPVLFLTARGEDEDKLKGLGLGADDYMVKPFLPKELSLRIGIILRRYYKGEDPIVQLAGSQIDFDRAEVIKENKHFPLTAKEHDILLALYRNAGRIVTIDQLCEAAWGDNPYGYENSLMAHIRRIREKIEANPSKPVSLITVKGLGYKLVLTGK</sequence>
<accession>A0A173V2W8</accession>
<evidence type="ECO:0000256" key="5">
    <source>
        <dbReference type="ARBA" id="ARBA00024867"/>
    </source>
</evidence>
<keyword evidence="6" id="KW-0597">Phosphoprotein</keyword>
<dbReference type="Gene3D" id="3.40.50.2300">
    <property type="match status" value="1"/>
</dbReference>
<evidence type="ECO:0000256" key="2">
    <source>
        <dbReference type="ARBA" id="ARBA00023015"/>
    </source>
</evidence>
<evidence type="ECO:0000259" key="8">
    <source>
        <dbReference type="PROSITE" id="PS50110"/>
    </source>
</evidence>
<protein>
    <recommendedName>
        <fullName evidence="1">Stage 0 sporulation protein A homolog</fullName>
    </recommendedName>
</protein>
<keyword evidence="2" id="KW-0805">Transcription regulation</keyword>
<dbReference type="Pfam" id="PF00486">
    <property type="entry name" value="Trans_reg_C"/>
    <property type="match status" value="1"/>
</dbReference>
<dbReference type="InterPro" id="IPR039420">
    <property type="entry name" value="WalR-like"/>
</dbReference>
<dbReference type="PANTHER" id="PTHR48111:SF52">
    <property type="entry name" value="TRANSCRIPTIONAL REGULATORY PROTEIN YVRH"/>
    <property type="match status" value="1"/>
</dbReference>
<keyword evidence="3 7" id="KW-0238">DNA-binding</keyword>
<evidence type="ECO:0000256" key="3">
    <source>
        <dbReference type="ARBA" id="ARBA00023125"/>
    </source>
</evidence>
<dbReference type="SUPFAM" id="SSF52172">
    <property type="entry name" value="CheY-like"/>
    <property type="match status" value="1"/>
</dbReference>
<dbReference type="InterPro" id="IPR001867">
    <property type="entry name" value="OmpR/PhoB-type_DNA-bd"/>
</dbReference>
<dbReference type="PANTHER" id="PTHR48111">
    <property type="entry name" value="REGULATOR OF RPOS"/>
    <property type="match status" value="1"/>
</dbReference>
<feature type="domain" description="Response regulatory" evidence="8">
    <location>
        <begin position="10"/>
        <end position="124"/>
    </location>
</feature>
<name>A0A173V2W8_9FIRM</name>
<dbReference type="GO" id="GO:0032993">
    <property type="term" value="C:protein-DNA complex"/>
    <property type="evidence" value="ECO:0007669"/>
    <property type="project" value="TreeGrafter"/>
</dbReference>
<feature type="DNA-binding region" description="OmpR/PhoB-type" evidence="7">
    <location>
        <begin position="132"/>
        <end position="231"/>
    </location>
</feature>
<dbReference type="Gene3D" id="1.10.10.10">
    <property type="entry name" value="Winged helix-like DNA-binding domain superfamily/Winged helix DNA-binding domain"/>
    <property type="match status" value="1"/>
</dbReference>
<dbReference type="Pfam" id="PF00072">
    <property type="entry name" value="Response_reg"/>
    <property type="match status" value="1"/>
</dbReference>
<feature type="domain" description="OmpR/PhoB-type" evidence="9">
    <location>
        <begin position="132"/>
        <end position="231"/>
    </location>
</feature>
<evidence type="ECO:0000256" key="6">
    <source>
        <dbReference type="PROSITE-ProRule" id="PRU00169"/>
    </source>
</evidence>
<dbReference type="GO" id="GO:0000976">
    <property type="term" value="F:transcription cis-regulatory region binding"/>
    <property type="evidence" value="ECO:0007669"/>
    <property type="project" value="TreeGrafter"/>
</dbReference>
<evidence type="ECO:0000256" key="7">
    <source>
        <dbReference type="PROSITE-ProRule" id="PRU01091"/>
    </source>
</evidence>
<dbReference type="GO" id="GO:0000156">
    <property type="term" value="F:phosphorelay response regulator activity"/>
    <property type="evidence" value="ECO:0007669"/>
    <property type="project" value="TreeGrafter"/>
</dbReference>
<evidence type="ECO:0000313" key="11">
    <source>
        <dbReference type="Proteomes" id="UP000095350"/>
    </source>
</evidence>
<dbReference type="PaxDb" id="166486-ERS852572_02519"/>